<keyword evidence="1" id="KW-0732">Signal</keyword>
<dbReference type="RefSeq" id="WP_318648765.1">
    <property type="nucleotide sequence ID" value="NZ_CP137852.1"/>
</dbReference>
<protein>
    <submittedName>
        <fullName evidence="2">Uncharacterized protein</fullName>
    </submittedName>
</protein>
<dbReference type="Proteomes" id="UP001305521">
    <property type="component" value="Chromosome"/>
</dbReference>
<name>A0ABZ0PHP3_9PROT</name>
<proteinExistence type="predicted"/>
<reference evidence="2 3" key="1">
    <citation type="submission" date="2023-11" db="EMBL/GenBank/DDBJ databases">
        <title>Arctic aerobic anoxygenic photoheterotroph Sediminicoccus rosea KRV36 adapts its photosynthesis to long days of polar summer.</title>
        <authorList>
            <person name="Tomasch J."/>
            <person name="Kopejtka K."/>
            <person name="Bily T."/>
            <person name="Gardiner A.T."/>
            <person name="Gardian Z."/>
            <person name="Shivaramu S."/>
            <person name="Koblizek M."/>
            <person name="Engelhardt F."/>
            <person name="Kaftan D."/>
        </authorList>
    </citation>
    <scope>NUCLEOTIDE SEQUENCE [LARGE SCALE GENOMIC DNA]</scope>
    <source>
        <strain evidence="2 3">R-30</strain>
    </source>
</reference>
<feature type="signal peptide" evidence="1">
    <location>
        <begin position="1"/>
        <end position="24"/>
    </location>
</feature>
<feature type="chain" id="PRO_5047392313" evidence="1">
    <location>
        <begin position="25"/>
        <end position="119"/>
    </location>
</feature>
<keyword evidence="3" id="KW-1185">Reference proteome</keyword>
<organism evidence="2 3">
    <name type="scientific">Sediminicoccus rosea</name>
    <dbReference type="NCBI Taxonomy" id="1225128"/>
    <lineage>
        <taxon>Bacteria</taxon>
        <taxon>Pseudomonadati</taxon>
        <taxon>Pseudomonadota</taxon>
        <taxon>Alphaproteobacteria</taxon>
        <taxon>Acetobacterales</taxon>
        <taxon>Roseomonadaceae</taxon>
        <taxon>Sediminicoccus</taxon>
    </lineage>
</organism>
<evidence type="ECO:0000313" key="2">
    <source>
        <dbReference type="EMBL" id="WPB84801.1"/>
    </source>
</evidence>
<evidence type="ECO:0000256" key="1">
    <source>
        <dbReference type="SAM" id="SignalP"/>
    </source>
</evidence>
<gene>
    <name evidence="2" type="ORF">R9Z33_22245</name>
</gene>
<sequence>MPRNAITAALLVGALGAFAPPALASAADCLPSGRLTLLGVQREPTAEGGLRVSILLQNSQPFAQTYNVTYVGSARETVGNFRRRIGPQSQVVQWVATFRPGAPGVTDQMITGQLHLVCE</sequence>
<dbReference type="EMBL" id="CP137852">
    <property type="protein sequence ID" value="WPB84801.1"/>
    <property type="molecule type" value="Genomic_DNA"/>
</dbReference>
<evidence type="ECO:0000313" key="3">
    <source>
        <dbReference type="Proteomes" id="UP001305521"/>
    </source>
</evidence>
<accession>A0ABZ0PHP3</accession>